<gene>
    <name evidence="1" type="ORF">DBV39_12535</name>
</gene>
<keyword evidence="2" id="KW-1185">Reference proteome</keyword>
<reference evidence="1 2" key="1">
    <citation type="submission" date="2018-04" db="EMBL/GenBank/DDBJ databases">
        <title>Bordetella sp. HZ20 isolated from seawater.</title>
        <authorList>
            <person name="Sun C."/>
        </authorList>
    </citation>
    <scope>NUCLEOTIDE SEQUENCE [LARGE SCALE GENOMIC DNA]</scope>
    <source>
        <strain evidence="1 2">HZ20</strain>
    </source>
</reference>
<organism evidence="1 2">
    <name type="scientific">Orrella marina</name>
    <dbReference type="NCBI Taxonomy" id="2163011"/>
    <lineage>
        <taxon>Bacteria</taxon>
        <taxon>Pseudomonadati</taxon>
        <taxon>Pseudomonadota</taxon>
        <taxon>Betaproteobacteria</taxon>
        <taxon>Burkholderiales</taxon>
        <taxon>Alcaligenaceae</taxon>
        <taxon>Orrella</taxon>
    </lineage>
</organism>
<dbReference type="OrthoDB" id="5526542at2"/>
<sequence length="197" mass="20084">MQILDMLVQTGGLQSIAKELGITEAQAASGAQALAPAILGGMQKQEQTRHPLNFSGLGGLLEQVLKPQATDLSEGNDVLGQIFGSKDISRAVTQNAASQTGLDQSVLKKMLPMLAMLIAGYVSKQSTGQSSDAGSGLGSMLGGLLSGGLGSLGQSGESAGSSSKQSSTQGIAAMFDMNRDGNALDDILRMVGKSLRS</sequence>
<evidence type="ECO:0000313" key="2">
    <source>
        <dbReference type="Proteomes" id="UP000244571"/>
    </source>
</evidence>
<evidence type="ECO:0008006" key="3">
    <source>
        <dbReference type="Google" id="ProtNLM"/>
    </source>
</evidence>
<dbReference type="EMBL" id="CP028901">
    <property type="protein sequence ID" value="AWB35803.1"/>
    <property type="molecule type" value="Genomic_DNA"/>
</dbReference>
<dbReference type="AlphaFoldDB" id="A0A2R4XPR3"/>
<accession>A0A2R4XPR3</accession>
<evidence type="ECO:0000313" key="1">
    <source>
        <dbReference type="EMBL" id="AWB35803.1"/>
    </source>
</evidence>
<dbReference type="Proteomes" id="UP000244571">
    <property type="component" value="Chromosome"/>
</dbReference>
<dbReference type="KEGG" id="boz:DBV39_12535"/>
<dbReference type="Pfam" id="PF06078">
    <property type="entry name" value="DUF937"/>
    <property type="match status" value="1"/>
</dbReference>
<name>A0A2R4XPR3_9BURK</name>
<dbReference type="InterPro" id="IPR009282">
    <property type="entry name" value="DUF937"/>
</dbReference>
<protein>
    <recommendedName>
        <fullName evidence="3">DUF937 domain-containing protein</fullName>
    </recommendedName>
</protein>
<proteinExistence type="predicted"/>